<gene>
    <name evidence="8" type="ordered locus">aq_311</name>
</gene>
<feature type="binding site" evidence="10">
    <location>
        <position position="102"/>
    </location>
    <ligand>
        <name>S-adenosyl-L-methionine</name>
        <dbReference type="ChEBI" id="CHEBI:59789"/>
    </ligand>
</feature>
<evidence type="ECO:0000256" key="4">
    <source>
        <dbReference type="ARBA" id="ARBA00022694"/>
    </source>
</evidence>
<dbReference type="PDB" id="2YVL">
    <property type="method" value="X-ray"/>
    <property type="resolution" value="2.20 A"/>
    <property type="chains" value="A/B/C/D=1-248"/>
</dbReference>
<evidence type="ECO:0000256" key="5">
    <source>
        <dbReference type="PIRNR" id="PIRNR017269"/>
    </source>
</evidence>
<dbReference type="PIRSF" id="PIRSF017269">
    <property type="entry name" value="GCD14"/>
    <property type="match status" value="1"/>
</dbReference>
<comment type="similarity">
    <text evidence="5">Belongs to the class I-like SAM-binding methyltransferase superfamily. TRM61 family.</text>
</comment>
<dbReference type="eggNOG" id="COG2519">
    <property type="taxonomic scope" value="Bacteria"/>
</dbReference>
<dbReference type="Gene3D" id="3.40.50.150">
    <property type="entry name" value="Vaccinia Virus protein VP39"/>
    <property type="match status" value="1"/>
</dbReference>
<dbReference type="CDD" id="cd02440">
    <property type="entry name" value="AdoMet_MTases"/>
    <property type="match status" value="1"/>
</dbReference>
<keyword evidence="1 5" id="KW-0489">Methyltransferase</keyword>
<feature type="binding site" evidence="10">
    <location>
        <position position="172"/>
    </location>
    <ligand>
        <name>S-adenosyl-L-methionine</name>
        <dbReference type="ChEBI" id="CHEBI:59789"/>
    </ligand>
</feature>
<evidence type="ECO:0000256" key="2">
    <source>
        <dbReference type="ARBA" id="ARBA00022679"/>
    </source>
</evidence>
<feature type="binding site" evidence="10">
    <location>
        <position position="105"/>
    </location>
    <ligand>
        <name>S-adenosyl-L-methionine</name>
        <dbReference type="ChEBI" id="CHEBI:59789"/>
    </ligand>
</feature>
<dbReference type="EvolutionaryTrace" id="O66653"/>
<dbReference type="EMBL" id="AE000657">
    <property type="protein sequence ID" value="AAC06616.1"/>
    <property type="molecule type" value="Genomic_DNA"/>
</dbReference>
<reference evidence="10" key="2">
    <citation type="journal article" date="2014" name="J. Struct. Funct. Genomics">
        <title>Crystal structure of tRNA m(1)A58 methyltransferase TrmI from Aquifex aeolicus in complex with S-adenosyl-L-methionine.</title>
        <authorList>
            <person name="Kuratani M."/>
            <person name="Yanagisawa T."/>
            <person name="Ishii R."/>
            <person name="Matsuno M."/>
            <person name="Si S.Y."/>
            <person name="Katsura K."/>
            <person name="Ushikoshi-Nakayama R."/>
            <person name="Shibata R."/>
            <person name="Shirouzu M."/>
            <person name="Bessho Y."/>
            <person name="Yokoyama S."/>
        </authorList>
    </citation>
    <scope>X-RAY CRYSTALLOGRAPHY (2.20 ANGSTROMS) IN COMPLEX WITH S-ADENOSYL-L-METHIONINE</scope>
</reference>
<protein>
    <recommendedName>
        <fullName evidence="5">tRNA (adenine(58)-N(1))-methyltransferase TrmI</fullName>
        <ecNumber evidence="5">2.1.1.220</ecNumber>
    </recommendedName>
</protein>
<dbReference type="HOGENOM" id="CLU_025402_0_1_0"/>
<keyword evidence="2 5" id="KW-0808">Transferase</keyword>
<keyword evidence="9" id="KW-1185">Reference proteome</keyword>
<organism evidence="8 9">
    <name type="scientific">Aquifex aeolicus (strain VF5)</name>
    <dbReference type="NCBI Taxonomy" id="224324"/>
    <lineage>
        <taxon>Bacteria</taxon>
        <taxon>Pseudomonadati</taxon>
        <taxon>Aquificota</taxon>
        <taxon>Aquificia</taxon>
        <taxon>Aquificales</taxon>
        <taxon>Aquificaceae</taxon>
        <taxon>Aquifex</taxon>
    </lineage>
</organism>
<evidence type="ECO:0000259" key="7">
    <source>
        <dbReference type="Pfam" id="PF08704"/>
    </source>
</evidence>
<dbReference type="InterPro" id="IPR049470">
    <property type="entry name" value="TRM61_C"/>
</dbReference>
<feature type="binding site" evidence="6">
    <location>
        <position position="165"/>
    </location>
    <ligand>
        <name>S-adenosyl-L-methionine</name>
        <dbReference type="ChEBI" id="CHEBI:59789"/>
    </ligand>
</feature>
<dbReference type="AlphaFoldDB" id="O66653"/>
<feature type="binding site" evidence="10">
    <location>
        <position position="104"/>
    </location>
    <ligand>
        <name>S-adenosyl-L-methionine</name>
        <dbReference type="ChEBI" id="CHEBI:59789"/>
    </ligand>
</feature>
<dbReference type="PANTHER" id="PTHR12133">
    <property type="entry name" value="TRNA (ADENINE(58)-N(1))-METHYLTRANSFERASE"/>
    <property type="match status" value="1"/>
</dbReference>
<sequence>MNSFKEGEYVLIRFGEKKFLRKLLPKQSLSVKKSVLKFDEVIGKPEGVKINGFEVYRPTLEEIILLGFERKTQIIYPKDSFYIALKLNLNKEKRVLEFGTGSGALLAVLSEVAGEVWTFEAVEEFYKTAQKNLKKFNLGKNVKFFNVDFKDAEVPEGIFHAAFVDVREPWHYLEKVHKSLMEGAPVGFLLPTANQVIKLLESIENYFGNLEVVEILHRHYKTISERFRPEDQMVAHTAYLVFGRKLKT</sequence>
<feature type="binding site" evidence="10">
    <location>
        <position position="149"/>
    </location>
    <ligand>
        <name>S-adenosyl-L-methionine</name>
        <dbReference type="ChEBI" id="CHEBI:59789"/>
    </ligand>
</feature>
<evidence type="ECO:0000256" key="6">
    <source>
        <dbReference type="PIRSR" id="PIRSR017269-1"/>
    </source>
</evidence>
<dbReference type="PROSITE" id="PS51620">
    <property type="entry name" value="SAM_TRM61"/>
    <property type="match status" value="1"/>
</dbReference>
<dbReference type="GO" id="GO:0030488">
    <property type="term" value="P:tRNA methylation"/>
    <property type="evidence" value="ECO:0000318"/>
    <property type="project" value="GO_Central"/>
</dbReference>
<feature type="binding site" evidence="10">
    <location>
        <position position="75"/>
    </location>
    <ligand>
        <name>S-adenosyl-L-methionine</name>
        <dbReference type="ChEBI" id="CHEBI:59789"/>
    </ligand>
</feature>
<dbReference type="InterPro" id="IPR029063">
    <property type="entry name" value="SAM-dependent_MTases_sf"/>
</dbReference>
<dbReference type="STRING" id="224324.aq_311"/>
<dbReference type="PDBsum" id="2YVL"/>
<keyword evidence="10" id="KW-0002">3D-structure</keyword>
<dbReference type="OrthoDB" id="9781391at2"/>
<feature type="binding site" evidence="10">
    <location>
        <position position="103"/>
    </location>
    <ligand>
        <name>S-adenosyl-L-methionine</name>
        <dbReference type="ChEBI" id="CHEBI:59789"/>
    </ligand>
</feature>
<dbReference type="RefSeq" id="WP_010880151.1">
    <property type="nucleotide sequence ID" value="NC_000918.1"/>
</dbReference>
<name>O66653_AQUAE</name>
<keyword evidence="4 5" id="KW-0819">tRNA processing</keyword>
<dbReference type="SMR" id="O66653"/>
<comment type="function">
    <text evidence="5">Catalyzes the S-adenosyl-L-methionine-dependent formation of N(1)-methyladenine at position 58 (m1A58) in tRNA.</text>
</comment>
<evidence type="ECO:0000313" key="9">
    <source>
        <dbReference type="Proteomes" id="UP000000798"/>
    </source>
</evidence>
<feature type="binding site" evidence="6 10">
    <location>
        <position position="120"/>
    </location>
    <ligand>
        <name>S-adenosyl-L-methionine</name>
        <dbReference type="ChEBI" id="CHEBI:59789"/>
    </ligand>
</feature>
<dbReference type="BRENDA" id="2.1.1.220">
    <property type="organism ID" value="396"/>
</dbReference>
<dbReference type="GO" id="GO:0160107">
    <property type="term" value="F:tRNA (adenine(58)-N1)-methyltransferase activity"/>
    <property type="evidence" value="ECO:0007669"/>
    <property type="project" value="UniProtKB-EC"/>
</dbReference>
<dbReference type="EnsemblBacteria" id="AAC06616">
    <property type="protein sequence ID" value="AAC06616"/>
    <property type="gene ID" value="aq_311"/>
</dbReference>
<feature type="binding site" evidence="6 10">
    <location>
        <position position="148"/>
    </location>
    <ligand>
        <name>S-adenosyl-L-methionine</name>
        <dbReference type="ChEBI" id="CHEBI:59789"/>
    </ligand>
</feature>
<evidence type="ECO:0000313" key="8">
    <source>
        <dbReference type="EMBL" id="AAC06616.1"/>
    </source>
</evidence>
<evidence type="ECO:0000256" key="1">
    <source>
        <dbReference type="ARBA" id="ARBA00022603"/>
    </source>
</evidence>
<dbReference type="Proteomes" id="UP000000798">
    <property type="component" value="Chromosome"/>
</dbReference>
<dbReference type="PIR" id="A70328">
    <property type="entry name" value="A70328"/>
</dbReference>
<evidence type="ECO:0000256" key="3">
    <source>
        <dbReference type="ARBA" id="ARBA00022691"/>
    </source>
</evidence>
<dbReference type="InParanoid" id="O66653"/>
<feature type="domain" description="tRNA (adenine(58)-N(1))-methyltransferase catalytic subunit TRM61 C-terminal" evidence="7">
    <location>
        <begin position="63"/>
        <end position="231"/>
    </location>
</feature>
<dbReference type="PANTHER" id="PTHR12133:SF1">
    <property type="entry name" value="TRNA (ADENINE(58)-N(1))-METHYLTRANSFERASE, MITOCHONDRIAL"/>
    <property type="match status" value="1"/>
</dbReference>
<dbReference type="InterPro" id="IPR014816">
    <property type="entry name" value="tRNA_MeTrfase_Gcd14"/>
</dbReference>
<keyword evidence="3 5" id="KW-0949">S-adenosyl-L-methionine</keyword>
<dbReference type="SUPFAM" id="SSF53335">
    <property type="entry name" value="S-adenosyl-L-methionine-dependent methyltransferases"/>
    <property type="match status" value="1"/>
</dbReference>
<dbReference type="Pfam" id="PF08704">
    <property type="entry name" value="GCD14"/>
    <property type="match status" value="1"/>
</dbReference>
<dbReference type="EC" id="2.1.1.220" evidence="5"/>
<feature type="binding site" evidence="6">
    <location>
        <begin position="102"/>
        <end position="105"/>
    </location>
    <ligand>
        <name>S-adenosyl-L-methionine</name>
        <dbReference type="ChEBI" id="CHEBI:59789"/>
    </ligand>
</feature>
<comment type="catalytic activity">
    <reaction evidence="5">
        <text>adenosine(58) in tRNA + S-adenosyl-L-methionine = N(1)-methyladenosine(58) in tRNA + S-adenosyl-L-homocysteine + H(+)</text>
        <dbReference type="Rhea" id="RHEA:43152"/>
        <dbReference type="Rhea" id="RHEA-COMP:10365"/>
        <dbReference type="Rhea" id="RHEA-COMP:10366"/>
        <dbReference type="ChEBI" id="CHEBI:15378"/>
        <dbReference type="ChEBI" id="CHEBI:57856"/>
        <dbReference type="ChEBI" id="CHEBI:59789"/>
        <dbReference type="ChEBI" id="CHEBI:74411"/>
        <dbReference type="ChEBI" id="CHEBI:74491"/>
        <dbReference type="EC" id="2.1.1.220"/>
    </reaction>
</comment>
<dbReference type="Gene3D" id="3.10.330.20">
    <property type="match status" value="1"/>
</dbReference>
<comment type="subunit">
    <text evidence="5">Homotetramer composed of a dimer of dimers.</text>
</comment>
<proteinExistence type="evidence at protein level"/>
<dbReference type="GO" id="GO:0031515">
    <property type="term" value="C:tRNA (m1A) methyltransferase complex"/>
    <property type="evidence" value="ECO:0000318"/>
    <property type="project" value="GO_Central"/>
</dbReference>
<evidence type="ECO:0007829" key="10">
    <source>
        <dbReference type="PDB" id="2YVL"/>
    </source>
</evidence>
<reference evidence="8 9" key="1">
    <citation type="journal article" date="1998" name="Nature">
        <title>The complete genome of the hyperthermophilic bacterium Aquifex aeolicus.</title>
        <authorList>
            <person name="Deckert G."/>
            <person name="Warren P.V."/>
            <person name="Gaasterland T."/>
            <person name="Young W.G."/>
            <person name="Lenox A.L."/>
            <person name="Graham D.E."/>
            <person name="Overbeek R."/>
            <person name="Snead M.A."/>
            <person name="Keller M."/>
            <person name="Aujay M."/>
            <person name="Huber R."/>
            <person name="Feldman R.A."/>
            <person name="Short J.M."/>
            <person name="Olson G.J."/>
            <person name="Swanson R.V."/>
        </authorList>
    </citation>
    <scope>NUCLEOTIDE SEQUENCE [LARGE SCALE GENOMIC DNA]</scope>
    <source>
        <strain evidence="8 9">VF5</strain>
    </source>
</reference>
<dbReference type="KEGG" id="aae:aq_311"/>
<accession>O66653</accession>